<organism evidence="1 2">
    <name type="scientific">Dryococelus australis</name>
    <dbReference type="NCBI Taxonomy" id="614101"/>
    <lineage>
        <taxon>Eukaryota</taxon>
        <taxon>Metazoa</taxon>
        <taxon>Ecdysozoa</taxon>
        <taxon>Arthropoda</taxon>
        <taxon>Hexapoda</taxon>
        <taxon>Insecta</taxon>
        <taxon>Pterygota</taxon>
        <taxon>Neoptera</taxon>
        <taxon>Polyneoptera</taxon>
        <taxon>Phasmatodea</taxon>
        <taxon>Verophasmatodea</taxon>
        <taxon>Anareolatae</taxon>
        <taxon>Phasmatidae</taxon>
        <taxon>Eurycanthinae</taxon>
        <taxon>Dryococelus</taxon>
    </lineage>
</organism>
<keyword evidence="2" id="KW-1185">Reference proteome</keyword>
<protein>
    <submittedName>
        <fullName evidence="1">Uncharacterized protein</fullName>
    </submittedName>
</protein>
<comment type="caution">
    <text evidence="1">The sequence shown here is derived from an EMBL/GenBank/DDBJ whole genome shotgun (WGS) entry which is preliminary data.</text>
</comment>
<accession>A0ABQ9IL02</accession>
<evidence type="ECO:0000313" key="1">
    <source>
        <dbReference type="EMBL" id="KAJ8897363.1"/>
    </source>
</evidence>
<reference evidence="1 2" key="1">
    <citation type="submission" date="2023-02" db="EMBL/GenBank/DDBJ databases">
        <title>LHISI_Scaffold_Assembly.</title>
        <authorList>
            <person name="Stuart O.P."/>
            <person name="Cleave R."/>
            <person name="Magrath M.J.L."/>
            <person name="Mikheyev A.S."/>
        </authorList>
    </citation>
    <scope>NUCLEOTIDE SEQUENCE [LARGE SCALE GENOMIC DNA]</scope>
    <source>
        <strain evidence="1">Daus_M_001</strain>
        <tissue evidence="1">Leg muscle</tissue>
    </source>
</reference>
<gene>
    <name evidence="1" type="ORF">PR048_002709</name>
</gene>
<name>A0ABQ9IL02_9NEOP</name>
<evidence type="ECO:0000313" key="2">
    <source>
        <dbReference type="Proteomes" id="UP001159363"/>
    </source>
</evidence>
<proteinExistence type="predicted"/>
<dbReference type="Proteomes" id="UP001159363">
    <property type="component" value="Chromosome 1"/>
</dbReference>
<dbReference type="EMBL" id="JARBHB010000001">
    <property type="protein sequence ID" value="KAJ8897363.1"/>
    <property type="molecule type" value="Genomic_DNA"/>
</dbReference>
<sequence length="172" mass="18571">MAMLDFNVLRPQPQLPSVIGRVSTSVLFRTLFACSMHGAWPPDALMATTMSQYSLRVSSMASSALLNWARIPCLCVDNSFNRRLRFFIGDSVKQYKVGCQAGTQLANSWHAPATIAGPEVAPLTSRTMHITGSRVVNTNGPKAYGSCAVSLLASHQGDPGSIPGRVTPDFRM</sequence>